<dbReference type="Proteomes" id="UP001231675">
    <property type="component" value="Unassembled WGS sequence"/>
</dbReference>
<comment type="caution">
    <text evidence="1">The sequence shown here is derived from an EMBL/GenBank/DDBJ whole genome shotgun (WGS) entry which is preliminary data.</text>
</comment>
<evidence type="ECO:0000313" key="1">
    <source>
        <dbReference type="EMBL" id="MDP9685941.1"/>
    </source>
</evidence>
<gene>
    <name evidence="1" type="ORF">J2S47_006443</name>
</gene>
<proteinExistence type="predicted"/>
<accession>A0ABT9LQY1</accession>
<keyword evidence="2" id="KW-1185">Reference proteome</keyword>
<dbReference type="RefSeq" id="WP_189414164.1">
    <property type="nucleotide sequence ID" value="NZ_BMSM01000002.1"/>
</dbReference>
<evidence type="ECO:0000313" key="2">
    <source>
        <dbReference type="Proteomes" id="UP001231675"/>
    </source>
</evidence>
<dbReference type="EMBL" id="JAURUD010000001">
    <property type="protein sequence ID" value="MDP9685941.1"/>
    <property type="molecule type" value="Genomic_DNA"/>
</dbReference>
<protein>
    <submittedName>
        <fullName evidence="1">Uncharacterized protein</fullName>
    </submittedName>
</protein>
<organism evidence="1 2">
    <name type="scientific">Streptomyces griseoviridis</name>
    <dbReference type="NCBI Taxonomy" id="45398"/>
    <lineage>
        <taxon>Bacteria</taxon>
        <taxon>Bacillati</taxon>
        <taxon>Actinomycetota</taxon>
        <taxon>Actinomycetes</taxon>
        <taxon>Kitasatosporales</taxon>
        <taxon>Streptomycetaceae</taxon>
        <taxon>Streptomyces</taxon>
    </lineage>
</organism>
<dbReference type="GeneID" id="91555426"/>
<reference evidence="1 2" key="1">
    <citation type="submission" date="2023-07" db="EMBL/GenBank/DDBJ databases">
        <title>Sequencing the genomes of 1000 actinobacteria strains.</title>
        <authorList>
            <person name="Klenk H.-P."/>
        </authorList>
    </citation>
    <scope>NUCLEOTIDE SEQUENCE [LARGE SCALE GENOMIC DNA]</scope>
    <source>
        <strain evidence="1 2">DSM 40229</strain>
    </source>
</reference>
<name>A0ABT9LQY1_STRGD</name>
<sequence>MAYDLSLPAHEFEDDPMGAAHPYAGEPREAWAHVRRDRGSEGTHLWLGGYAWDGEGWGDPVTRCAYGPRWEETCGVRPPSGEEPRPGEWVLLTARHPAPRGLESATLYWALREQDLAAGDSGPVRVTMWADP</sequence>